<keyword evidence="1" id="KW-1133">Transmembrane helix</keyword>
<dbReference type="Proteomes" id="UP000807469">
    <property type="component" value="Unassembled WGS sequence"/>
</dbReference>
<dbReference type="OrthoDB" id="2366471at2759"/>
<feature type="transmembrane region" description="Helical" evidence="1">
    <location>
        <begin position="217"/>
        <end position="236"/>
    </location>
</feature>
<keyword evidence="1" id="KW-0812">Transmembrane</keyword>
<dbReference type="AlphaFoldDB" id="A0A9P5ZDA9"/>
<feature type="transmembrane region" description="Helical" evidence="1">
    <location>
        <begin position="184"/>
        <end position="210"/>
    </location>
</feature>
<sequence>MGFTNGVTFDLDVSGIAGFFGGDESIAAMASVNLIRYRWLLGWYNSPGSYAVSKKYGIIASQRIWDGLFPGEDSTPAEALGLDGKHGPRFIGAKSGTAIEMTGHLSSLLFDHLKGSPSSPHATHESVSKYTSPRSSTLLPAATTAHPEAQYLNTLTFVQMDKQSGHMPPVGGDNVVMDNFIKQLGIGGGCAAFLTTGFSIAAAVIVAVLWNDNFCCLAIGIGIICNGLAAVIYGSATLKVIVPPVAADAVPGDGILIRGNDVVILQGPESKVASIIRGKYELTYPGGPPYHRIGFVSMLLTVQAFSQIVLLPVATLNGQILFLGTFALSWLYNAYLASVDRDKLQFSALRKVLGLGKVSSFEKRSFQKWASVVAASTFILHPIRPDAWISKLIPNSTPVWDKWRECLVLAVEAEHGGSEKAPMFDMPTHGLEDWTDKDKAQLKAQLDSAKIGYEWYLNQREPIDGIPDRKYD</sequence>
<feature type="transmembrane region" description="Helical" evidence="1">
    <location>
        <begin position="320"/>
        <end position="337"/>
    </location>
</feature>
<gene>
    <name evidence="2" type="ORF">BDN70DRAFT_847448</name>
</gene>
<keyword evidence="1" id="KW-0472">Membrane</keyword>
<organism evidence="2 3">
    <name type="scientific">Pholiota conissans</name>
    <dbReference type="NCBI Taxonomy" id="109636"/>
    <lineage>
        <taxon>Eukaryota</taxon>
        <taxon>Fungi</taxon>
        <taxon>Dikarya</taxon>
        <taxon>Basidiomycota</taxon>
        <taxon>Agaricomycotina</taxon>
        <taxon>Agaricomycetes</taxon>
        <taxon>Agaricomycetidae</taxon>
        <taxon>Agaricales</taxon>
        <taxon>Agaricineae</taxon>
        <taxon>Strophariaceae</taxon>
        <taxon>Pholiota</taxon>
    </lineage>
</organism>
<name>A0A9P5ZDA9_9AGAR</name>
<proteinExistence type="predicted"/>
<dbReference type="EMBL" id="MU155134">
    <property type="protein sequence ID" value="KAF9485599.1"/>
    <property type="molecule type" value="Genomic_DNA"/>
</dbReference>
<evidence type="ECO:0000313" key="2">
    <source>
        <dbReference type="EMBL" id="KAF9485599.1"/>
    </source>
</evidence>
<protein>
    <submittedName>
        <fullName evidence="2">Uncharacterized protein</fullName>
    </submittedName>
</protein>
<keyword evidence="3" id="KW-1185">Reference proteome</keyword>
<evidence type="ECO:0000313" key="3">
    <source>
        <dbReference type="Proteomes" id="UP000807469"/>
    </source>
</evidence>
<accession>A0A9P5ZDA9</accession>
<evidence type="ECO:0000256" key="1">
    <source>
        <dbReference type="SAM" id="Phobius"/>
    </source>
</evidence>
<feature type="transmembrane region" description="Helical" evidence="1">
    <location>
        <begin position="293"/>
        <end position="313"/>
    </location>
</feature>
<comment type="caution">
    <text evidence="2">The sequence shown here is derived from an EMBL/GenBank/DDBJ whole genome shotgun (WGS) entry which is preliminary data.</text>
</comment>
<reference evidence="2" key="1">
    <citation type="submission" date="2020-11" db="EMBL/GenBank/DDBJ databases">
        <authorList>
            <consortium name="DOE Joint Genome Institute"/>
            <person name="Ahrendt S."/>
            <person name="Riley R."/>
            <person name="Andreopoulos W."/>
            <person name="Labutti K."/>
            <person name="Pangilinan J."/>
            <person name="Ruiz-Duenas F.J."/>
            <person name="Barrasa J.M."/>
            <person name="Sanchez-Garcia M."/>
            <person name="Camarero S."/>
            <person name="Miyauchi S."/>
            <person name="Serrano A."/>
            <person name="Linde D."/>
            <person name="Babiker R."/>
            <person name="Drula E."/>
            <person name="Ayuso-Fernandez I."/>
            <person name="Pacheco R."/>
            <person name="Padilla G."/>
            <person name="Ferreira P."/>
            <person name="Barriuso J."/>
            <person name="Kellner H."/>
            <person name="Castanera R."/>
            <person name="Alfaro M."/>
            <person name="Ramirez L."/>
            <person name="Pisabarro A.G."/>
            <person name="Kuo A."/>
            <person name="Tritt A."/>
            <person name="Lipzen A."/>
            <person name="He G."/>
            <person name="Yan M."/>
            <person name="Ng V."/>
            <person name="Cullen D."/>
            <person name="Martin F."/>
            <person name="Rosso M.-N."/>
            <person name="Henrissat B."/>
            <person name="Hibbett D."/>
            <person name="Martinez A.T."/>
            <person name="Grigoriev I.V."/>
        </authorList>
    </citation>
    <scope>NUCLEOTIDE SEQUENCE</scope>
    <source>
        <strain evidence="2">CIRM-BRFM 674</strain>
    </source>
</reference>